<reference evidence="11 12" key="1">
    <citation type="journal article" date="2020" name="IScience">
        <title>Genome Sequencing of the Endangered Kingdonia uniflora (Circaeasteraceae, Ranunculales) Reveals Potential Mechanisms of Evolutionary Specialization.</title>
        <authorList>
            <person name="Sun Y."/>
            <person name="Deng T."/>
            <person name="Zhang A."/>
            <person name="Moore M.J."/>
            <person name="Landis J.B."/>
            <person name="Lin N."/>
            <person name="Zhang H."/>
            <person name="Zhang X."/>
            <person name="Huang J."/>
            <person name="Zhang X."/>
            <person name="Sun H."/>
            <person name="Wang H."/>
        </authorList>
    </citation>
    <scope>NUCLEOTIDE SEQUENCE [LARGE SCALE GENOMIC DNA]</scope>
    <source>
        <strain evidence="11">TB1705</strain>
        <tissue evidence="11">Leaf</tissue>
    </source>
</reference>
<evidence type="ECO:0000256" key="4">
    <source>
        <dbReference type="ARBA" id="ARBA00022792"/>
    </source>
</evidence>
<dbReference type="GO" id="GO:0003954">
    <property type="term" value="F:NADH dehydrogenase activity"/>
    <property type="evidence" value="ECO:0007669"/>
    <property type="project" value="InterPro"/>
</dbReference>
<feature type="domain" description="DBP10 C-terminal" evidence="10">
    <location>
        <begin position="179"/>
        <end position="210"/>
    </location>
</feature>
<dbReference type="InterPro" id="IPR045024">
    <property type="entry name" value="NDH-2"/>
</dbReference>
<evidence type="ECO:0000313" key="11">
    <source>
        <dbReference type="EMBL" id="KAF6174473.1"/>
    </source>
</evidence>
<dbReference type="GO" id="GO:0003724">
    <property type="term" value="F:RNA helicase activity"/>
    <property type="evidence" value="ECO:0007669"/>
    <property type="project" value="InterPro"/>
</dbReference>
<evidence type="ECO:0000313" key="12">
    <source>
        <dbReference type="Proteomes" id="UP000541444"/>
    </source>
</evidence>
<dbReference type="InterPro" id="IPR023753">
    <property type="entry name" value="FAD/NAD-binding_dom"/>
</dbReference>
<evidence type="ECO:0000256" key="7">
    <source>
        <dbReference type="ARBA" id="ARBA00023027"/>
    </source>
</evidence>
<keyword evidence="3" id="KW-0285">Flavoprotein</keyword>
<keyword evidence="7" id="KW-0520">NAD</keyword>
<organism evidence="11 12">
    <name type="scientific">Kingdonia uniflora</name>
    <dbReference type="NCBI Taxonomy" id="39325"/>
    <lineage>
        <taxon>Eukaryota</taxon>
        <taxon>Viridiplantae</taxon>
        <taxon>Streptophyta</taxon>
        <taxon>Embryophyta</taxon>
        <taxon>Tracheophyta</taxon>
        <taxon>Spermatophyta</taxon>
        <taxon>Magnoliopsida</taxon>
        <taxon>Ranunculales</taxon>
        <taxon>Circaeasteraceae</taxon>
        <taxon>Kingdonia</taxon>
    </lineage>
</organism>
<dbReference type="PANTHER" id="PTHR43706">
    <property type="entry name" value="NADH DEHYDROGENASE"/>
    <property type="match status" value="1"/>
</dbReference>
<evidence type="ECO:0000256" key="3">
    <source>
        <dbReference type="ARBA" id="ARBA00022630"/>
    </source>
</evidence>
<dbReference type="Proteomes" id="UP000541444">
    <property type="component" value="Unassembled WGS sequence"/>
</dbReference>
<proteinExistence type="inferred from homology"/>
<dbReference type="InterPro" id="IPR036188">
    <property type="entry name" value="FAD/NAD-bd_sf"/>
</dbReference>
<evidence type="ECO:0000259" key="9">
    <source>
        <dbReference type="Pfam" id="PF07992"/>
    </source>
</evidence>
<comment type="catalytic activity">
    <reaction evidence="8">
        <text>a ubiquinone + NADH + H(+) = a ubiquinol + NAD(+)</text>
        <dbReference type="Rhea" id="RHEA:23152"/>
        <dbReference type="Rhea" id="RHEA-COMP:9565"/>
        <dbReference type="Rhea" id="RHEA-COMP:9566"/>
        <dbReference type="ChEBI" id="CHEBI:15378"/>
        <dbReference type="ChEBI" id="CHEBI:16389"/>
        <dbReference type="ChEBI" id="CHEBI:17976"/>
        <dbReference type="ChEBI" id="CHEBI:57540"/>
        <dbReference type="ChEBI" id="CHEBI:57945"/>
    </reaction>
</comment>
<feature type="domain" description="FAD/NAD(P)-binding" evidence="9">
    <location>
        <begin position="13"/>
        <end position="113"/>
    </location>
</feature>
<name>A0A7J7P577_9MAGN</name>
<dbReference type="GO" id="GO:0005743">
    <property type="term" value="C:mitochondrial inner membrane"/>
    <property type="evidence" value="ECO:0007669"/>
    <property type="project" value="UniProtKB-SubCell"/>
</dbReference>
<keyword evidence="4" id="KW-0472">Membrane</keyword>
<keyword evidence="5" id="KW-0274">FAD</keyword>
<dbReference type="GO" id="GO:0005634">
    <property type="term" value="C:nucleus"/>
    <property type="evidence" value="ECO:0007669"/>
    <property type="project" value="InterPro"/>
</dbReference>
<protein>
    <submittedName>
        <fullName evidence="11">Uncharacterized protein</fullName>
    </submittedName>
</protein>
<dbReference type="AlphaFoldDB" id="A0A7J7P577"/>
<evidence type="ECO:0000259" key="10">
    <source>
        <dbReference type="Pfam" id="PF08147"/>
    </source>
</evidence>
<evidence type="ECO:0000256" key="2">
    <source>
        <dbReference type="ARBA" id="ARBA00005272"/>
    </source>
</evidence>
<keyword evidence="4" id="KW-0999">Mitochondrion inner membrane</keyword>
<keyword evidence="12" id="KW-1185">Reference proteome</keyword>
<sequence length="244" mass="27755">MVFTPLLASTCVGTLDFQSVAESVSRLQPALATAPNSYFYLAYCKGVDLDKHEIYCKTVSNSGLPQEPYRFKVAYDKLVIAAGAEPLTFNINEVKEYAYFLREVNHAQEIRKRFLLNLMLSENPTCEGFGSQLCTIPIIVALITYTHIILRHAWIHEAGLSVRANEGFSSSRLDVVVLDLVADDGAGMQKQKSVYHWDKRNKKYIKLNNGYDLVTKFLVMHVSQSCFRHRSYCQFLLIYSSFEI</sequence>
<dbReference type="InterPro" id="IPR012541">
    <property type="entry name" value="DBP10_C"/>
</dbReference>
<accession>A0A7J7P577</accession>
<evidence type="ECO:0000256" key="8">
    <source>
        <dbReference type="ARBA" id="ARBA00049010"/>
    </source>
</evidence>
<evidence type="ECO:0000256" key="6">
    <source>
        <dbReference type="ARBA" id="ARBA00023002"/>
    </source>
</evidence>
<comment type="similarity">
    <text evidence="2">Belongs to the NADH dehydrogenase family.</text>
</comment>
<keyword evidence="4" id="KW-0496">Mitochondrion</keyword>
<keyword evidence="6" id="KW-0560">Oxidoreductase</keyword>
<dbReference type="EMBL" id="JACGCM010000262">
    <property type="protein sequence ID" value="KAF6174473.1"/>
    <property type="molecule type" value="Genomic_DNA"/>
</dbReference>
<dbReference type="PANTHER" id="PTHR43706:SF4">
    <property type="entry name" value="NADH:UBIQUINONE REDUCTASE (NON-ELECTROGENIC)"/>
    <property type="match status" value="1"/>
</dbReference>
<dbReference type="GO" id="GO:0005524">
    <property type="term" value="F:ATP binding"/>
    <property type="evidence" value="ECO:0007669"/>
    <property type="project" value="InterPro"/>
</dbReference>
<dbReference type="Gene3D" id="3.50.50.100">
    <property type="match status" value="1"/>
</dbReference>
<comment type="subcellular location">
    <subcellularLocation>
        <location evidence="1">Mitochondrion inner membrane</location>
        <topology evidence="1">Peripheral membrane protein</topology>
    </subcellularLocation>
</comment>
<comment type="caution">
    <text evidence="11">The sequence shown here is derived from an EMBL/GenBank/DDBJ whole genome shotgun (WGS) entry which is preliminary data.</text>
</comment>
<gene>
    <name evidence="11" type="ORF">GIB67_004667</name>
</gene>
<dbReference type="Pfam" id="PF08147">
    <property type="entry name" value="DBP10CT"/>
    <property type="match status" value="1"/>
</dbReference>
<dbReference type="Pfam" id="PF07992">
    <property type="entry name" value="Pyr_redox_2"/>
    <property type="match status" value="1"/>
</dbReference>
<evidence type="ECO:0000256" key="5">
    <source>
        <dbReference type="ARBA" id="ARBA00022827"/>
    </source>
</evidence>
<dbReference type="OrthoDB" id="3244603at2759"/>
<dbReference type="GO" id="GO:0003723">
    <property type="term" value="F:RNA binding"/>
    <property type="evidence" value="ECO:0007669"/>
    <property type="project" value="InterPro"/>
</dbReference>
<dbReference type="SUPFAM" id="SSF51905">
    <property type="entry name" value="FAD/NAD(P)-binding domain"/>
    <property type="match status" value="1"/>
</dbReference>
<evidence type="ECO:0000256" key="1">
    <source>
        <dbReference type="ARBA" id="ARBA00004637"/>
    </source>
</evidence>